<sequence length="389" mass="44003">MKKSRFTEAQIIGVLREQEAGGATAEVCRRHGISEQTFYRWKAKYSGMSVSDAQKLKALEDENRRLKKLLAESMLDVSALKDLLGKKLTGPAVRREAALRLMAERGYSQRRACGLVEVDPKTVRRAPEPGDAEVRERLRSLAGERRRFGYRRLGILLEREGVSLNKKKLFRLYREEGLAVRRRRGRKRATGMRAPMAVPDGPNQRWSLDFVADALSWGRRFRILCIVDDFTREALALVVDTSIGGRRMARELDTLIARRGKPSLIVSDNGTEMTSRAMLEWANRTGVGWHYIDPGKPQQNGFVESFNGKFRDECLNEEVFSTMAEARAVIGRWRHDYNHVRPHSAHGGLAPETVRLNHAAGRLRDVNSCAARPLPPEPQISYEACGLPL</sequence>
<comment type="caution">
    <text evidence="2">The sequence shown here is derived from an EMBL/GenBank/DDBJ whole genome shotgun (WGS) entry which is preliminary data.</text>
</comment>
<evidence type="ECO:0000313" key="3">
    <source>
        <dbReference type="Proteomes" id="UP001445732"/>
    </source>
</evidence>
<feature type="domain" description="Integrase catalytic" evidence="1">
    <location>
        <begin position="198"/>
        <end position="359"/>
    </location>
</feature>
<name>A0ABV1NT00_9CAUL</name>
<dbReference type="Pfam" id="PF01527">
    <property type="entry name" value="HTH_Tnp_1"/>
    <property type="match status" value="1"/>
</dbReference>
<gene>
    <name evidence="2" type="ORF">ABN401_16285</name>
</gene>
<dbReference type="SUPFAM" id="SSF53098">
    <property type="entry name" value="Ribonuclease H-like"/>
    <property type="match status" value="1"/>
</dbReference>
<dbReference type="PANTHER" id="PTHR47515">
    <property type="entry name" value="LOW CALCIUM RESPONSE LOCUS PROTEIN T"/>
    <property type="match status" value="1"/>
</dbReference>
<dbReference type="NCBIfam" id="NF033516">
    <property type="entry name" value="transpos_IS3"/>
    <property type="match status" value="1"/>
</dbReference>
<dbReference type="PANTHER" id="PTHR47515:SF1">
    <property type="entry name" value="BLR2054 PROTEIN"/>
    <property type="match status" value="1"/>
</dbReference>
<evidence type="ECO:0000313" key="2">
    <source>
        <dbReference type="EMBL" id="MEQ7156770.1"/>
    </source>
</evidence>
<reference evidence="2 3" key="1">
    <citation type="submission" date="2024-06" db="EMBL/GenBank/DDBJ databases">
        <title>Brevundimonas sp. C11.</title>
        <authorList>
            <person name="Maltman C."/>
        </authorList>
    </citation>
    <scope>NUCLEOTIDE SEQUENCE [LARGE SCALE GENOMIC DNA]</scope>
    <source>
        <strain evidence="2 3">C11</strain>
    </source>
</reference>
<dbReference type="Pfam" id="PF13683">
    <property type="entry name" value="rve_3"/>
    <property type="match status" value="1"/>
</dbReference>
<dbReference type="InterPro" id="IPR036397">
    <property type="entry name" value="RNaseH_sf"/>
</dbReference>
<dbReference type="InterPro" id="IPR009057">
    <property type="entry name" value="Homeodomain-like_sf"/>
</dbReference>
<evidence type="ECO:0000259" key="1">
    <source>
        <dbReference type="PROSITE" id="PS50994"/>
    </source>
</evidence>
<accession>A0ABV1NT00</accession>
<dbReference type="PROSITE" id="PS50994">
    <property type="entry name" value="INTEGRASE"/>
    <property type="match status" value="1"/>
</dbReference>
<dbReference type="SUPFAM" id="SSF46689">
    <property type="entry name" value="Homeodomain-like"/>
    <property type="match status" value="1"/>
</dbReference>
<dbReference type="InterPro" id="IPR001584">
    <property type="entry name" value="Integrase_cat-core"/>
</dbReference>
<dbReference type="Gene3D" id="3.30.420.10">
    <property type="entry name" value="Ribonuclease H-like superfamily/Ribonuclease H"/>
    <property type="match status" value="1"/>
</dbReference>
<dbReference type="RefSeq" id="WP_349685916.1">
    <property type="nucleotide sequence ID" value="NZ_JBEGDD010000024.1"/>
</dbReference>
<dbReference type="InterPro" id="IPR048020">
    <property type="entry name" value="Transpos_IS3"/>
</dbReference>
<proteinExistence type="predicted"/>
<dbReference type="InterPro" id="IPR012337">
    <property type="entry name" value="RNaseH-like_sf"/>
</dbReference>
<dbReference type="InterPro" id="IPR002514">
    <property type="entry name" value="Transposase_8"/>
</dbReference>
<dbReference type="EMBL" id="JBEGDD010000024">
    <property type="protein sequence ID" value="MEQ7156770.1"/>
    <property type="molecule type" value="Genomic_DNA"/>
</dbReference>
<keyword evidence="3" id="KW-1185">Reference proteome</keyword>
<protein>
    <submittedName>
        <fullName evidence="2">IS3 family transposase</fullName>
    </submittedName>
</protein>
<dbReference type="Proteomes" id="UP001445732">
    <property type="component" value="Unassembled WGS sequence"/>
</dbReference>
<organism evidence="2 3">
    <name type="scientific">Brevundimonas aurifodinae</name>
    <dbReference type="NCBI Taxonomy" id="1508312"/>
    <lineage>
        <taxon>Bacteria</taxon>
        <taxon>Pseudomonadati</taxon>
        <taxon>Pseudomonadota</taxon>
        <taxon>Alphaproteobacteria</taxon>
        <taxon>Caulobacterales</taxon>
        <taxon>Caulobacteraceae</taxon>
        <taxon>Brevundimonas</taxon>
    </lineage>
</organism>